<evidence type="ECO:0000313" key="4">
    <source>
        <dbReference type="Proteomes" id="UP000830198"/>
    </source>
</evidence>
<dbReference type="RefSeq" id="WP_247809779.1">
    <property type="nucleotide sequence ID" value="NZ_CP095855.1"/>
</dbReference>
<dbReference type="Pfam" id="PF02517">
    <property type="entry name" value="Rce1-like"/>
    <property type="match status" value="1"/>
</dbReference>
<feature type="transmembrane region" description="Helical" evidence="1">
    <location>
        <begin position="270"/>
        <end position="287"/>
    </location>
</feature>
<keyword evidence="3" id="KW-0482">Metalloprotease</keyword>
<feature type="transmembrane region" description="Helical" evidence="1">
    <location>
        <begin position="153"/>
        <end position="174"/>
    </location>
</feature>
<organism evidence="3 4">
    <name type="scientific">Chitinophaga filiformis</name>
    <name type="common">Myxococcus filiformis</name>
    <name type="synonym">Flexibacter filiformis</name>
    <dbReference type="NCBI Taxonomy" id="104663"/>
    <lineage>
        <taxon>Bacteria</taxon>
        <taxon>Pseudomonadati</taxon>
        <taxon>Bacteroidota</taxon>
        <taxon>Chitinophagia</taxon>
        <taxon>Chitinophagales</taxon>
        <taxon>Chitinophagaceae</taxon>
        <taxon>Chitinophaga</taxon>
    </lineage>
</organism>
<proteinExistence type="predicted"/>
<dbReference type="InterPro" id="IPR003675">
    <property type="entry name" value="Rce1/LyrA-like_dom"/>
</dbReference>
<evidence type="ECO:0000259" key="2">
    <source>
        <dbReference type="Pfam" id="PF02517"/>
    </source>
</evidence>
<name>A0ABY4HUF3_CHIFI</name>
<sequence length="309" mass="35169">MARSPKQYSGTVQLVLLVSLYIGSLLLLGLASFAVSALFTGSALTDLQQADLSDPKIILAWKVITFLDPVFLYLLPAFLFARIVAPGQTDWLDLNKPVRLKPAIFVIIILLLANPMSGLLYDWNYTWGMAQSSIQRTESMIDVGNAIMKMPNFGYLLLNLLLFALIPAIARECFFRGILQQVLVRMMPKAPWFAIIIASVIFSACFFQWQWFASMILIGIILGVIYYLTENLWLSILADFISSSENWFQSYFYQRQWSNEDPYHPSATPWYTALICLLLTVGLLWYFRKSIPKPVVKMAFQEDIESIGK</sequence>
<keyword evidence="1" id="KW-0812">Transmembrane</keyword>
<keyword evidence="4" id="KW-1185">Reference proteome</keyword>
<dbReference type="EMBL" id="CP095855">
    <property type="protein sequence ID" value="UPK67416.1"/>
    <property type="molecule type" value="Genomic_DNA"/>
</dbReference>
<keyword evidence="3" id="KW-0378">Hydrolase</keyword>
<reference evidence="3 4" key="1">
    <citation type="submission" date="2022-04" db="EMBL/GenBank/DDBJ databases">
        <title>The arsenic-methylating capacity of Chitinophaga filiformis YT5 during chitin decomposition.</title>
        <authorList>
            <person name="Chen G."/>
            <person name="Liang Y."/>
        </authorList>
    </citation>
    <scope>NUCLEOTIDE SEQUENCE [LARGE SCALE GENOMIC DNA]</scope>
    <source>
        <strain evidence="3 4">YT5</strain>
    </source>
</reference>
<keyword evidence="1" id="KW-0472">Membrane</keyword>
<feature type="transmembrane region" description="Helical" evidence="1">
    <location>
        <begin position="59"/>
        <end position="81"/>
    </location>
</feature>
<feature type="transmembrane region" description="Helical" evidence="1">
    <location>
        <begin position="12"/>
        <end position="39"/>
    </location>
</feature>
<evidence type="ECO:0000256" key="1">
    <source>
        <dbReference type="SAM" id="Phobius"/>
    </source>
</evidence>
<dbReference type="GO" id="GO:0008237">
    <property type="term" value="F:metallopeptidase activity"/>
    <property type="evidence" value="ECO:0007669"/>
    <property type="project" value="UniProtKB-KW"/>
</dbReference>
<evidence type="ECO:0000313" key="3">
    <source>
        <dbReference type="EMBL" id="UPK67416.1"/>
    </source>
</evidence>
<keyword evidence="1" id="KW-1133">Transmembrane helix</keyword>
<keyword evidence="3" id="KW-0645">Protease</keyword>
<feature type="transmembrane region" description="Helical" evidence="1">
    <location>
        <begin position="195"/>
        <end position="228"/>
    </location>
</feature>
<accession>A0ABY4HUF3</accession>
<dbReference type="Proteomes" id="UP000830198">
    <property type="component" value="Chromosome"/>
</dbReference>
<feature type="domain" description="CAAX prenyl protease 2/Lysostaphin resistance protein A-like" evidence="2">
    <location>
        <begin position="156"/>
        <end position="240"/>
    </location>
</feature>
<feature type="transmembrane region" description="Helical" evidence="1">
    <location>
        <begin position="102"/>
        <end position="121"/>
    </location>
</feature>
<protein>
    <submittedName>
        <fullName evidence="3">CPBP family intramembrane metalloprotease</fullName>
    </submittedName>
</protein>
<gene>
    <name evidence="3" type="ORF">MYF79_20960</name>
</gene>